<dbReference type="PROSITE" id="PS00552">
    <property type="entry name" value="HTH_MERR_1"/>
    <property type="match status" value="1"/>
</dbReference>
<dbReference type="InterPro" id="IPR047057">
    <property type="entry name" value="MerR_fam"/>
</dbReference>
<dbReference type="AlphaFoldDB" id="D5UQA2"/>
<dbReference type="eggNOG" id="COG0789">
    <property type="taxonomic scope" value="Bacteria"/>
</dbReference>
<proteinExistence type="predicted"/>
<dbReference type="SUPFAM" id="SSF46955">
    <property type="entry name" value="Putative DNA-binding domain"/>
    <property type="match status" value="1"/>
</dbReference>
<dbReference type="InterPro" id="IPR011256">
    <property type="entry name" value="Reg_factor_effector_dom_sf"/>
</dbReference>
<dbReference type="HOGENOM" id="CLU_065103_2_2_11"/>
<dbReference type="Proteomes" id="UP000001213">
    <property type="component" value="Chromosome"/>
</dbReference>
<keyword evidence="4" id="KW-1185">Reference proteome</keyword>
<evidence type="ECO:0000313" key="4">
    <source>
        <dbReference type="Proteomes" id="UP000001213"/>
    </source>
</evidence>
<organism evidence="3 4">
    <name type="scientific">Tsukamurella paurometabola (strain ATCC 8368 / DSM 20162 / CCUG 35730 / CIP 100753 / JCM 10117 / KCTC 9821 / NBRC 16120 / NCIMB 702349 / NCTC 13040)</name>
    <name type="common">Corynebacterium paurometabolum</name>
    <dbReference type="NCBI Taxonomy" id="521096"/>
    <lineage>
        <taxon>Bacteria</taxon>
        <taxon>Bacillati</taxon>
        <taxon>Actinomycetota</taxon>
        <taxon>Actinomycetes</taxon>
        <taxon>Mycobacteriales</taxon>
        <taxon>Tsukamurellaceae</taxon>
        <taxon>Tsukamurella</taxon>
    </lineage>
</organism>
<reference evidence="4" key="1">
    <citation type="submission" date="2010-03" db="EMBL/GenBank/DDBJ databases">
        <title>The complete chromosome of Tsukamurella paurometabola DSM 20162.</title>
        <authorList>
            <consortium name="US DOE Joint Genome Institute (JGI-PGF)"/>
            <person name="Lucas S."/>
            <person name="Copeland A."/>
            <person name="Lapidus A."/>
            <person name="Glavina del Rio T."/>
            <person name="Dalin E."/>
            <person name="Tice H."/>
            <person name="Bruce D."/>
            <person name="Goodwin L."/>
            <person name="Pitluck S."/>
            <person name="Kyrpides N."/>
            <person name="Mavromatis K."/>
            <person name="Ivanova N."/>
            <person name="Mikhailova N."/>
            <person name="Munk A.C."/>
            <person name="Brettin T."/>
            <person name="Detter J.C."/>
            <person name="Tapia R."/>
            <person name="Han C."/>
            <person name="Larimer F."/>
            <person name="Land M."/>
            <person name="Hauser L."/>
            <person name="Markowitz V."/>
            <person name="Cheng J.-F."/>
            <person name="Hugenholtz P."/>
            <person name="Woyke T."/>
            <person name="Wu D."/>
            <person name="Jando M."/>
            <person name="Brambilla E."/>
            <person name="Klenk H.-P."/>
            <person name="Eisen J.A."/>
        </authorList>
    </citation>
    <scope>NUCLEOTIDE SEQUENCE [LARGE SCALE GENOMIC DNA]</scope>
    <source>
        <strain evidence="4">ATCC 8368 / DSM 20162 / CCUG 35730 / CIP 100753 / JCM 10117 / KCTC 9821 / NBRC 16120 / NCIMB 702349 / NCTC 13040</strain>
    </source>
</reference>
<feature type="domain" description="HTH merR-type" evidence="2">
    <location>
        <begin position="7"/>
        <end position="77"/>
    </location>
</feature>
<dbReference type="RefSeq" id="WP_013126894.1">
    <property type="nucleotide sequence ID" value="NC_014158.1"/>
</dbReference>
<dbReference type="GO" id="GO:0003677">
    <property type="term" value="F:DNA binding"/>
    <property type="evidence" value="ECO:0007669"/>
    <property type="project" value="UniProtKB-KW"/>
</dbReference>
<dbReference type="SMART" id="SM00871">
    <property type="entry name" value="AraC_E_bind"/>
    <property type="match status" value="1"/>
</dbReference>
<dbReference type="PROSITE" id="PS50937">
    <property type="entry name" value="HTH_MERR_2"/>
    <property type="match status" value="1"/>
</dbReference>
<evidence type="ECO:0000313" key="3">
    <source>
        <dbReference type="EMBL" id="ADG78872.1"/>
    </source>
</evidence>
<gene>
    <name evidence="3" type="ordered locus">Tpau_2263</name>
</gene>
<dbReference type="Gene3D" id="3.20.80.10">
    <property type="entry name" value="Regulatory factor, effector binding domain"/>
    <property type="match status" value="1"/>
</dbReference>
<dbReference type="InterPro" id="IPR010499">
    <property type="entry name" value="AraC_E-bd"/>
</dbReference>
<dbReference type="Gene3D" id="1.10.1660.10">
    <property type="match status" value="1"/>
</dbReference>
<keyword evidence="1" id="KW-0238">DNA-binding</keyword>
<reference evidence="3 4" key="2">
    <citation type="journal article" date="2011" name="Stand. Genomic Sci.">
        <title>Complete genome sequence of Tsukamurella paurometabola type strain (no. 33).</title>
        <authorList>
            <person name="Munk A.C."/>
            <person name="Lapidus A."/>
            <person name="Lucas S."/>
            <person name="Nolan M."/>
            <person name="Tice H."/>
            <person name="Cheng J.F."/>
            <person name="Del Rio T.G."/>
            <person name="Goodwin L."/>
            <person name="Pitluck S."/>
            <person name="Liolios K."/>
            <person name="Huntemann M."/>
            <person name="Ivanova N."/>
            <person name="Mavromatis K."/>
            <person name="Mikhailova N."/>
            <person name="Pati A."/>
            <person name="Chen A."/>
            <person name="Palaniappan K."/>
            <person name="Tapia R."/>
            <person name="Han C."/>
            <person name="Land M."/>
            <person name="Hauser L."/>
            <person name="Chang Y.J."/>
            <person name="Jeffries C.D."/>
            <person name="Brettin T."/>
            <person name="Yasawong M."/>
            <person name="Brambilla E.M."/>
            <person name="Rohde M."/>
            <person name="Sikorski J."/>
            <person name="Goker M."/>
            <person name="Detter J.C."/>
            <person name="Woyke T."/>
            <person name="Bristow J."/>
            <person name="Eisen J.A."/>
            <person name="Markowitz V."/>
            <person name="Hugenholtz P."/>
            <person name="Kyrpides N.C."/>
            <person name="Klenk H.P."/>
        </authorList>
    </citation>
    <scope>NUCLEOTIDE SEQUENCE [LARGE SCALE GENOMIC DNA]</scope>
    <source>
        <strain evidence="4">ATCC 8368 / DSM 20162 / CCUG 35730 / CIP 100753 / JCM 10117 / KCTC 9821 / NBRC 16120 / NCIMB 702349 / NCTC 13040</strain>
    </source>
</reference>
<dbReference type="EMBL" id="CP001966">
    <property type="protein sequence ID" value="ADG78872.1"/>
    <property type="molecule type" value="Genomic_DNA"/>
</dbReference>
<protein>
    <submittedName>
        <fullName evidence="3">Transcriptional regulator, MerR family</fullName>
    </submittedName>
</protein>
<sequence>MTDTLDLMPIGRFSSMSRISVRMLRHYDAHGVLVPADVDPITGYRRYTPAQLADAAAIRRLRDVGFGVSAIGAMLALRGTPGYDAALAAHRVVLALAADEAIGRLRLLDQLLTEKDTAMDSTTTETVAVETVPARTVASLRGTVADYAAEGTLWERLFPALQEQGIVPGALGGCIEHDDEFREHDVDESVFVDVPAGTTAHAPVRILNLPERRAVVAAVVGPYHEAIPRAHELIGAAVAEQGLTLTRTTGDPATHHFNVYLDDPCAVPPERLRTKVYVPVV</sequence>
<dbReference type="SMART" id="SM00422">
    <property type="entry name" value="HTH_MERR"/>
    <property type="match status" value="1"/>
</dbReference>
<dbReference type="SUPFAM" id="SSF55136">
    <property type="entry name" value="Probable bacterial effector-binding domain"/>
    <property type="match status" value="1"/>
</dbReference>
<evidence type="ECO:0000256" key="1">
    <source>
        <dbReference type="ARBA" id="ARBA00023125"/>
    </source>
</evidence>
<dbReference type="InterPro" id="IPR000551">
    <property type="entry name" value="MerR-type_HTH_dom"/>
</dbReference>
<dbReference type="eggNOG" id="COG4978">
    <property type="taxonomic scope" value="Bacteria"/>
</dbReference>
<dbReference type="Pfam" id="PF13411">
    <property type="entry name" value="MerR_1"/>
    <property type="match status" value="1"/>
</dbReference>
<dbReference type="PANTHER" id="PTHR30204">
    <property type="entry name" value="REDOX-CYCLING DRUG-SENSING TRANSCRIPTIONAL ACTIVATOR SOXR"/>
    <property type="match status" value="1"/>
</dbReference>
<name>D5UQA2_TSUPD</name>
<dbReference type="KEGG" id="tpr:Tpau_2263"/>
<accession>D5UQA2</accession>
<dbReference type="Pfam" id="PF06445">
    <property type="entry name" value="GyrI-like"/>
    <property type="match status" value="1"/>
</dbReference>
<dbReference type="GO" id="GO:0003700">
    <property type="term" value="F:DNA-binding transcription factor activity"/>
    <property type="evidence" value="ECO:0007669"/>
    <property type="project" value="InterPro"/>
</dbReference>
<dbReference type="InterPro" id="IPR009061">
    <property type="entry name" value="DNA-bd_dom_put_sf"/>
</dbReference>
<evidence type="ECO:0000259" key="2">
    <source>
        <dbReference type="PROSITE" id="PS50937"/>
    </source>
</evidence>
<dbReference type="PANTHER" id="PTHR30204:SF97">
    <property type="entry name" value="MERR FAMILY REGULATORY PROTEIN"/>
    <property type="match status" value="1"/>
</dbReference>
<dbReference type="STRING" id="521096.Tpau_2263"/>
<dbReference type="InterPro" id="IPR029442">
    <property type="entry name" value="GyrI-like"/>
</dbReference>